<gene>
    <name evidence="1" type="ORF">E1292_50255</name>
</gene>
<evidence type="ECO:0000313" key="2">
    <source>
        <dbReference type="Proteomes" id="UP000295258"/>
    </source>
</evidence>
<reference evidence="1 2" key="1">
    <citation type="submission" date="2019-03" db="EMBL/GenBank/DDBJ databases">
        <title>Draft genome sequences of novel Actinobacteria.</title>
        <authorList>
            <person name="Sahin N."/>
            <person name="Ay H."/>
            <person name="Saygin H."/>
        </authorList>
    </citation>
    <scope>NUCLEOTIDE SEQUENCE [LARGE SCALE GENOMIC DNA]</scope>
    <source>
        <strain evidence="1 2">KC310</strain>
    </source>
</reference>
<protein>
    <submittedName>
        <fullName evidence="1">Uncharacterized protein</fullName>
    </submittedName>
</protein>
<proteinExistence type="predicted"/>
<dbReference type="RefSeq" id="WP_132606853.1">
    <property type="nucleotide sequence ID" value="NZ_SMKO01000392.1"/>
</dbReference>
<accession>A0A4R4U3A5</accession>
<name>A0A4R4U3A5_9ACTN</name>
<keyword evidence="2" id="KW-1185">Reference proteome</keyword>
<comment type="caution">
    <text evidence="1">The sequence shown here is derived from an EMBL/GenBank/DDBJ whole genome shotgun (WGS) entry which is preliminary data.</text>
</comment>
<dbReference type="EMBL" id="SMKO01000392">
    <property type="protein sequence ID" value="TDC82532.1"/>
    <property type="molecule type" value="Genomic_DNA"/>
</dbReference>
<evidence type="ECO:0000313" key="1">
    <source>
        <dbReference type="EMBL" id="TDC82532.1"/>
    </source>
</evidence>
<organism evidence="1 2">
    <name type="scientific">Nonomuraea deserti</name>
    <dbReference type="NCBI Taxonomy" id="1848322"/>
    <lineage>
        <taxon>Bacteria</taxon>
        <taxon>Bacillati</taxon>
        <taxon>Actinomycetota</taxon>
        <taxon>Actinomycetes</taxon>
        <taxon>Streptosporangiales</taxon>
        <taxon>Streptosporangiaceae</taxon>
        <taxon>Nonomuraea</taxon>
    </lineage>
</organism>
<dbReference type="AlphaFoldDB" id="A0A4R4U3A5"/>
<sequence length="99" mass="10763">MDSILSRDQVSTEPGAIHYAESSTSAIALASGDQRYRAVRDAEARVTVGPNLLRTGLDEYTVEKGEQYTLWAMFKPPADLSHVTVQIPGFEPVADVPIS</sequence>
<dbReference type="Proteomes" id="UP000295258">
    <property type="component" value="Unassembled WGS sequence"/>
</dbReference>